<evidence type="ECO:0000313" key="2">
    <source>
        <dbReference type="EMBL" id="ONK71917.1"/>
    </source>
</evidence>
<dbReference type="EMBL" id="CM007384">
    <property type="protein sequence ID" value="ONK71917.1"/>
    <property type="molecule type" value="Genomic_DNA"/>
</dbReference>
<name>A0A5P1F3D1_ASPOF</name>
<protein>
    <submittedName>
        <fullName evidence="2">Uncharacterized protein</fullName>
    </submittedName>
</protein>
<keyword evidence="3" id="KW-1185">Reference proteome</keyword>
<sequence>MDAVPSVEEVTSKEGESGEEMQGSVQDIVNNEDGHNSLRKWRQINRDGCIAEEIVVEGSSADGSFKRGPKEILELNVESHIRWMYYGCIKDNNDGALSEDGKAVVGGVFCNHQGLVQTSYVERTYSNASIQWVEAMASIQEAMALSKGMDVAEEIGFQLML</sequence>
<evidence type="ECO:0000313" key="3">
    <source>
        <dbReference type="Proteomes" id="UP000243459"/>
    </source>
</evidence>
<evidence type="ECO:0000256" key="1">
    <source>
        <dbReference type="SAM" id="MobiDB-lite"/>
    </source>
</evidence>
<dbReference type="Gramene" id="ONK71917">
    <property type="protein sequence ID" value="ONK71917"/>
    <property type="gene ID" value="A4U43_C04F13740"/>
</dbReference>
<accession>A0A5P1F3D1</accession>
<organism evidence="2 3">
    <name type="scientific">Asparagus officinalis</name>
    <name type="common">Garden asparagus</name>
    <dbReference type="NCBI Taxonomy" id="4686"/>
    <lineage>
        <taxon>Eukaryota</taxon>
        <taxon>Viridiplantae</taxon>
        <taxon>Streptophyta</taxon>
        <taxon>Embryophyta</taxon>
        <taxon>Tracheophyta</taxon>
        <taxon>Spermatophyta</taxon>
        <taxon>Magnoliopsida</taxon>
        <taxon>Liliopsida</taxon>
        <taxon>Asparagales</taxon>
        <taxon>Asparagaceae</taxon>
        <taxon>Asparagoideae</taxon>
        <taxon>Asparagus</taxon>
    </lineage>
</organism>
<feature type="region of interest" description="Disordered" evidence="1">
    <location>
        <begin position="1"/>
        <end position="32"/>
    </location>
</feature>
<reference evidence="3" key="1">
    <citation type="journal article" date="2017" name="Nat. Commun.">
        <title>The asparagus genome sheds light on the origin and evolution of a young Y chromosome.</title>
        <authorList>
            <person name="Harkess A."/>
            <person name="Zhou J."/>
            <person name="Xu C."/>
            <person name="Bowers J.E."/>
            <person name="Van der Hulst R."/>
            <person name="Ayyampalayam S."/>
            <person name="Mercati F."/>
            <person name="Riccardi P."/>
            <person name="McKain M.R."/>
            <person name="Kakrana A."/>
            <person name="Tang H."/>
            <person name="Ray J."/>
            <person name="Groenendijk J."/>
            <person name="Arikit S."/>
            <person name="Mathioni S.M."/>
            <person name="Nakano M."/>
            <person name="Shan H."/>
            <person name="Telgmann-Rauber A."/>
            <person name="Kanno A."/>
            <person name="Yue Z."/>
            <person name="Chen H."/>
            <person name="Li W."/>
            <person name="Chen Y."/>
            <person name="Xu X."/>
            <person name="Zhang Y."/>
            <person name="Luo S."/>
            <person name="Chen H."/>
            <person name="Gao J."/>
            <person name="Mao Z."/>
            <person name="Pires J.C."/>
            <person name="Luo M."/>
            <person name="Kudrna D."/>
            <person name="Wing R.A."/>
            <person name="Meyers B.C."/>
            <person name="Yi K."/>
            <person name="Kong H."/>
            <person name="Lavrijsen P."/>
            <person name="Sunseri F."/>
            <person name="Falavigna A."/>
            <person name="Ye Y."/>
            <person name="Leebens-Mack J.H."/>
            <person name="Chen G."/>
        </authorList>
    </citation>
    <scope>NUCLEOTIDE SEQUENCE [LARGE SCALE GENOMIC DNA]</scope>
    <source>
        <strain evidence="3">cv. DH0086</strain>
    </source>
</reference>
<dbReference type="AlphaFoldDB" id="A0A5P1F3D1"/>
<dbReference type="Proteomes" id="UP000243459">
    <property type="component" value="Chromosome 4"/>
</dbReference>
<gene>
    <name evidence="2" type="ORF">A4U43_C04F13740</name>
</gene>
<proteinExistence type="predicted"/>